<keyword evidence="8 11" id="KW-0472">Membrane</keyword>
<feature type="domain" description="TIR" evidence="13">
    <location>
        <begin position="704"/>
        <end position="862"/>
    </location>
</feature>
<dbReference type="Gene3D" id="3.80.10.10">
    <property type="entry name" value="Ribonuclease Inhibitor"/>
    <property type="match status" value="1"/>
</dbReference>
<dbReference type="SUPFAM" id="SSF52200">
    <property type="entry name" value="Toll/Interleukin receptor TIR domain"/>
    <property type="match status" value="1"/>
</dbReference>
<evidence type="ECO:0000256" key="1">
    <source>
        <dbReference type="ARBA" id="ARBA00004167"/>
    </source>
</evidence>
<organism evidence="14 15">
    <name type="scientific">Ridgeia piscesae</name>
    <name type="common">Tubeworm</name>
    <dbReference type="NCBI Taxonomy" id="27915"/>
    <lineage>
        <taxon>Eukaryota</taxon>
        <taxon>Metazoa</taxon>
        <taxon>Spiralia</taxon>
        <taxon>Lophotrochozoa</taxon>
        <taxon>Annelida</taxon>
        <taxon>Polychaeta</taxon>
        <taxon>Sedentaria</taxon>
        <taxon>Canalipalpata</taxon>
        <taxon>Sabellida</taxon>
        <taxon>Siboglinidae</taxon>
        <taxon>Ridgeia</taxon>
    </lineage>
</organism>
<accession>A0AAD9UL12</accession>
<dbReference type="GO" id="GO:0005886">
    <property type="term" value="C:plasma membrane"/>
    <property type="evidence" value="ECO:0007669"/>
    <property type="project" value="TreeGrafter"/>
</dbReference>
<dbReference type="PROSITE" id="PS50104">
    <property type="entry name" value="TIR"/>
    <property type="match status" value="1"/>
</dbReference>
<evidence type="ECO:0000256" key="4">
    <source>
        <dbReference type="ARBA" id="ARBA00022692"/>
    </source>
</evidence>
<keyword evidence="6" id="KW-0677">Repeat</keyword>
<comment type="similarity">
    <text evidence="2">Belongs to the Toll-like receptor family.</text>
</comment>
<evidence type="ECO:0000259" key="13">
    <source>
        <dbReference type="PROSITE" id="PS50104"/>
    </source>
</evidence>
<dbReference type="InterPro" id="IPR000157">
    <property type="entry name" value="TIR_dom"/>
</dbReference>
<keyword evidence="3" id="KW-0433">Leucine-rich repeat</keyword>
<gene>
    <name evidence="14" type="ORF">NP493_14g06050</name>
</gene>
<comment type="subcellular location">
    <subcellularLocation>
        <location evidence="1">Membrane</location>
        <topology evidence="1">Single-pass membrane protein</topology>
    </subcellularLocation>
</comment>
<evidence type="ECO:0000256" key="12">
    <source>
        <dbReference type="SAM" id="SignalP"/>
    </source>
</evidence>
<evidence type="ECO:0000256" key="3">
    <source>
        <dbReference type="ARBA" id="ARBA00022614"/>
    </source>
</evidence>
<feature type="chain" id="PRO_5041978299" description="TIR domain-containing protein" evidence="12">
    <location>
        <begin position="18"/>
        <end position="887"/>
    </location>
</feature>
<dbReference type="GO" id="GO:0038023">
    <property type="term" value="F:signaling receptor activity"/>
    <property type="evidence" value="ECO:0007669"/>
    <property type="project" value="TreeGrafter"/>
</dbReference>
<evidence type="ECO:0000256" key="10">
    <source>
        <dbReference type="ARBA" id="ARBA00023180"/>
    </source>
</evidence>
<dbReference type="Proteomes" id="UP001209878">
    <property type="component" value="Unassembled WGS sequence"/>
</dbReference>
<dbReference type="Gene3D" id="3.40.50.10140">
    <property type="entry name" value="Toll/interleukin-1 receptor homology (TIR) domain"/>
    <property type="match status" value="1"/>
</dbReference>
<dbReference type="EMBL" id="JAODUO010000016">
    <property type="protein sequence ID" value="KAK2193180.1"/>
    <property type="molecule type" value="Genomic_DNA"/>
</dbReference>
<keyword evidence="4 11" id="KW-0812">Transmembrane</keyword>
<evidence type="ECO:0000256" key="7">
    <source>
        <dbReference type="ARBA" id="ARBA00022989"/>
    </source>
</evidence>
<keyword evidence="10" id="KW-0325">Glycoprotein</keyword>
<evidence type="ECO:0000256" key="9">
    <source>
        <dbReference type="ARBA" id="ARBA00023170"/>
    </source>
</evidence>
<sequence length="887" mass="99519">MVLAVFLRSSFVSSLQCTSSNDGSSIVDHNKWLSPGAYTGVVVDCRSRGLTRVPISVTKEVTQLDLGRNTIPAIGANDFVNMTDLRILVLSNSFVNTLANNCFRNLTRLEQLDLNDNNITSLPVGVFSGLLSLRVLTMTGLHVTSYPNLFVSHTPELRVLSMSAVGDATIPAEYGRLPRLEVLDFYEETQGLEKITAAMFDNVRDANISTIAFRHMFALKKIEEGAFSNLPNLRSLIASCNSFMSYHAMITSLAATTNTSVDTVVLDGTKGGLSLLNQADFCSPFWRRVQRLSIKCVQLAGIVFNHPGCLSTLREISLDYNAPMLMKPVIPHFSVAAPNVRTISLSHIGFCTGNFNDAFCSERNCLLDVDDYFPVRPPVLPDSTTLITNDASHCSKEPLVFGGVHFPATLEFLHMIDVGSVSPRIRHGKACIDQLHLRYLNISLNQFTKVLGSGFVLEGVSRLEIVDASNGVLERLAPGYLNHFVNLRFVNLSHNSLGISGSDFRETFSRLLRLEDLNLAHNKLSHVNPRAFEHCISLRRLNLANNELTEIDIYMDRLVALEYIDLSGNRLVTLSHAFMTKLDIQFQKHDLTVDIRYEIFMCNCRSLSFIRWLRVTPVGVTEKETLTCSRGDTSGLRLTQIAIEPIETTCDIDRLLPVVVPVFVGVILVIIGVSLVRYHRWYIKYHLVLCWLRDEVTSANRLENQYDAMVTYFLHAANSRDQQDGVARISRWVCTRLLPRAEDEWGLRLYVGDRDDLGGASKMHNFVRGFQSSDKVVVCLTLEFIDDSDCMNYLATALDSSKPLSKYIFVLFDDIQPTSVPRRLRQLLLPNSPCVMIKCGNIDGDDDGEADLTFWRRMRDALMRDPDQARCRRIVDTMPLLAVQHDV</sequence>
<dbReference type="InterPro" id="IPR001611">
    <property type="entry name" value="Leu-rich_rpt"/>
</dbReference>
<dbReference type="PROSITE" id="PS51450">
    <property type="entry name" value="LRR"/>
    <property type="match status" value="2"/>
</dbReference>
<keyword evidence="15" id="KW-1185">Reference proteome</keyword>
<dbReference type="GO" id="GO:0007165">
    <property type="term" value="P:signal transduction"/>
    <property type="evidence" value="ECO:0007669"/>
    <property type="project" value="InterPro"/>
</dbReference>
<dbReference type="Pfam" id="PF13855">
    <property type="entry name" value="LRR_8"/>
    <property type="match status" value="2"/>
</dbReference>
<dbReference type="SMART" id="SM00369">
    <property type="entry name" value="LRR_TYP"/>
    <property type="match status" value="5"/>
</dbReference>
<reference evidence="14" key="1">
    <citation type="journal article" date="2023" name="Mol. Biol. Evol.">
        <title>Third-Generation Sequencing Reveals the Adaptive Role of the Epigenome in Three Deep-Sea Polychaetes.</title>
        <authorList>
            <person name="Perez M."/>
            <person name="Aroh O."/>
            <person name="Sun Y."/>
            <person name="Lan Y."/>
            <person name="Juniper S.K."/>
            <person name="Young C.R."/>
            <person name="Angers B."/>
            <person name="Qian P.Y."/>
        </authorList>
    </citation>
    <scope>NUCLEOTIDE SEQUENCE</scope>
    <source>
        <strain evidence="14">R07B-5</strain>
    </source>
</reference>
<name>A0AAD9UL12_RIDPI</name>
<evidence type="ECO:0000256" key="2">
    <source>
        <dbReference type="ARBA" id="ARBA00009634"/>
    </source>
</evidence>
<dbReference type="PANTHER" id="PTHR24365:SF541">
    <property type="entry name" value="PROTEIN TOLL-RELATED"/>
    <property type="match status" value="1"/>
</dbReference>
<evidence type="ECO:0000256" key="8">
    <source>
        <dbReference type="ARBA" id="ARBA00023136"/>
    </source>
</evidence>
<proteinExistence type="inferred from homology"/>
<evidence type="ECO:0000313" key="15">
    <source>
        <dbReference type="Proteomes" id="UP001209878"/>
    </source>
</evidence>
<keyword evidence="5 12" id="KW-0732">Signal</keyword>
<dbReference type="InterPro" id="IPR003591">
    <property type="entry name" value="Leu-rich_rpt_typical-subtyp"/>
</dbReference>
<comment type="caution">
    <text evidence="14">The sequence shown here is derived from an EMBL/GenBank/DDBJ whole genome shotgun (WGS) entry which is preliminary data.</text>
</comment>
<feature type="signal peptide" evidence="12">
    <location>
        <begin position="1"/>
        <end position="17"/>
    </location>
</feature>
<feature type="transmembrane region" description="Helical" evidence="11">
    <location>
        <begin position="655"/>
        <end position="676"/>
    </location>
</feature>
<dbReference type="SUPFAM" id="SSF52058">
    <property type="entry name" value="L domain-like"/>
    <property type="match status" value="3"/>
</dbReference>
<protein>
    <recommendedName>
        <fullName evidence="13">TIR domain-containing protein</fullName>
    </recommendedName>
</protein>
<evidence type="ECO:0000256" key="11">
    <source>
        <dbReference type="SAM" id="Phobius"/>
    </source>
</evidence>
<dbReference type="InterPro" id="IPR035897">
    <property type="entry name" value="Toll_tir_struct_dom_sf"/>
</dbReference>
<dbReference type="PANTHER" id="PTHR24365">
    <property type="entry name" value="TOLL-LIKE RECEPTOR"/>
    <property type="match status" value="1"/>
</dbReference>
<keyword evidence="7 11" id="KW-1133">Transmembrane helix</keyword>
<evidence type="ECO:0000256" key="5">
    <source>
        <dbReference type="ARBA" id="ARBA00022729"/>
    </source>
</evidence>
<dbReference type="InterPro" id="IPR032675">
    <property type="entry name" value="LRR_dom_sf"/>
</dbReference>
<evidence type="ECO:0000256" key="6">
    <source>
        <dbReference type="ARBA" id="ARBA00022737"/>
    </source>
</evidence>
<evidence type="ECO:0000313" key="14">
    <source>
        <dbReference type="EMBL" id="KAK2193180.1"/>
    </source>
</evidence>
<dbReference type="AlphaFoldDB" id="A0AAD9UL12"/>
<keyword evidence="9" id="KW-0675">Receptor</keyword>